<dbReference type="Proteomes" id="UP000033101">
    <property type="component" value="Chromosome"/>
</dbReference>
<dbReference type="RefSeq" id="WP_158024143.1">
    <property type="nucleotide sequence ID" value="NZ_CP009516.1"/>
</dbReference>
<name>A0A0E3SCX2_9EURY</name>
<keyword evidence="2" id="KW-1185">Reference proteome</keyword>
<evidence type="ECO:0000313" key="2">
    <source>
        <dbReference type="Proteomes" id="UP000033101"/>
    </source>
</evidence>
<protein>
    <submittedName>
        <fullName evidence="1">Uncharacterized protein</fullName>
    </submittedName>
</protein>
<gene>
    <name evidence="1" type="ORF">MSHOH_2258</name>
</gene>
<dbReference type="KEGG" id="mhor:MSHOH_2258"/>
<dbReference type="GeneID" id="24831515"/>
<reference evidence="1 2" key="1">
    <citation type="submission" date="2014-07" db="EMBL/GenBank/DDBJ databases">
        <title>Methanogenic archaea and the global carbon cycle.</title>
        <authorList>
            <person name="Henriksen J.R."/>
            <person name="Luke J."/>
            <person name="Reinhart S."/>
            <person name="Benedict M.N."/>
            <person name="Youngblut N.D."/>
            <person name="Metcalf M.E."/>
            <person name="Whitaker R.J."/>
            <person name="Metcalf W.W."/>
        </authorList>
    </citation>
    <scope>NUCLEOTIDE SEQUENCE [LARGE SCALE GENOMIC DNA]</scope>
    <source>
        <strain evidence="1 2">HB-1</strain>
    </source>
</reference>
<dbReference type="PATRIC" id="fig|1434110.4.peg.2881"/>
<dbReference type="HOGENOM" id="CLU_1092439_0_0_2"/>
<dbReference type="OrthoDB" id="137893at2157"/>
<dbReference type="EMBL" id="CP009516">
    <property type="protein sequence ID" value="AKB78741.1"/>
    <property type="molecule type" value="Genomic_DNA"/>
</dbReference>
<accession>A0A0E3SCX2</accession>
<dbReference type="Gene3D" id="2.40.360.20">
    <property type="match status" value="1"/>
</dbReference>
<proteinExistence type="predicted"/>
<sequence>MNLKIFVLAVVILISLVGAAYTVNTQKSPQTSYNLTYNFEKGDKFNYKSVSSIEKPKNTISENIDILVSDVGKNHITIQAISTATINGNKTEDSYYINMTSHGSSMELSSKNSTIPIIHSELPNTLTYPEKEIKKDDTWITALDKFGNYTSDEGSTNYNLTYVTKYECLGLKTIYLDAKYFDCIGIKSDTNFTLNTATMALNKTIYVNTTGNTLGESWVDLKGGFLVKSEYDTKEIVKTDYSDLYEEIGLEKLYRETPINSHTTYELVNIKKE</sequence>
<evidence type="ECO:0000313" key="1">
    <source>
        <dbReference type="EMBL" id="AKB78741.1"/>
    </source>
</evidence>
<organism evidence="1 2">
    <name type="scientific">Methanosarcina horonobensis HB-1 = JCM 15518</name>
    <dbReference type="NCBI Taxonomy" id="1434110"/>
    <lineage>
        <taxon>Archaea</taxon>
        <taxon>Methanobacteriati</taxon>
        <taxon>Methanobacteriota</taxon>
        <taxon>Stenosarchaea group</taxon>
        <taxon>Methanomicrobia</taxon>
        <taxon>Methanosarcinales</taxon>
        <taxon>Methanosarcinaceae</taxon>
        <taxon>Methanosarcina</taxon>
    </lineage>
</organism>
<dbReference type="AlphaFoldDB" id="A0A0E3SCX2"/>